<dbReference type="FunFam" id="3.40.50.11860:FF:000001">
    <property type="entry name" value="2-(3-amino-3-carboxypropyl)histidine synthase subunit 2"/>
    <property type="match status" value="1"/>
</dbReference>
<organism evidence="10 11">
    <name type="scientific">Gryllus longicercus</name>
    <dbReference type="NCBI Taxonomy" id="2509291"/>
    <lineage>
        <taxon>Eukaryota</taxon>
        <taxon>Metazoa</taxon>
        <taxon>Ecdysozoa</taxon>
        <taxon>Arthropoda</taxon>
        <taxon>Hexapoda</taxon>
        <taxon>Insecta</taxon>
        <taxon>Pterygota</taxon>
        <taxon>Neoptera</taxon>
        <taxon>Polyneoptera</taxon>
        <taxon>Orthoptera</taxon>
        <taxon>Ensifera</taxon>
        <taxon>Gryllidea</taxon>
        <taxon>Grylloidea</taxon>
        <taxon>Gryllidae</taxon>
        <taxon>Gryllinae</taxon>
        <taxon>Gryllus</taxon>
    </lineage>
</organism>
<comment type="pathway">
    <text evidence="2 9">Protein modification; peptidyl-diphthamide biosynthesis.</text>
</comment>
<evidence type="ECO:0000256" key="7">
    <source>
        <dbReference type="ARBA" id="ARBA00023014"/>
    </source>
</evidence>
<dbReference type="SFLD" id="SFLDS00032">
    <property type="entry name" value="Radical_SAM_3-amino-3-carboxyp"/>
    <property type="match status" value="1"/>
</dbReference>
<keyword evidence="6 9" id="KW-0408">Iron</keyword>
<evidence type="ECO:0000256" key="3">
    <source>
        <dbReference type="ARBA" id="ARBA00006179"/>
    </source>
</evidence>
<dbReference type="GO" id="GO:0051536">
    <property type="term" value="F:iron-sulfur cluster binding"/>
    <property type="evidence" value="ECO:0007669"/>
    <property type="project" value="UniProtKB-KW"/>
</dbReference>
<dbReference type="PANTHER" id="PTHR10762:SF2">
    <property type="entry name" value="2-(3-AMINO-3-CARBOXYPROPYL)HISTIDINE SYNTHASE SUBUNIT 2"/>
    <property type="match status" value="1"/>
</dbReference>
<dbReference type="InterPro" id="IPR016435">
    <property type="entry name" value="DPH1/DPH2"/>
</dbReference>
<dbReference type="Gene3D" id="3.40.50.11860">
    <property type="entry name" value="Diphthamide synthesis DPH1/DPH2 domain 3"/>
    <property type="match status" value="1"/>
</dbReference>
<evidence type="ECO:0000256" key="1">
    <source>
        <dbReference type="ARBA" id="ARBA00001966"/>
    </source>
</evidence>
<dbReference type="InterPro" id="IPR010014">
    <property type="entry name" value="DHP2"/>
</dbReference>
<comment type="caution">
    <text evidence="10">The sequence shown here is derived from an EMBL/GenBank/DDBJ whole genome shotgun (WGS) entry which is preliminary data.</text>
</comment>
<reference evidence="10 11" key="1">
    <citation type="submission" date="2024-03" db="EMBL/GenBank/DDBJ databases">
        <title>The genome assembly and annotation of the cricket Gryllus longicercus Weissman &amp; Gray.</title>
        <authorList>
            <person name="Szrajer S."/>
            <person name="Gray D."/>
            <person name="Ylla G."/>
        </authorList>
    </citation>
    <scope>NUCLEOTIDE SEQUENCE [LARGE SCALE GENOMIC DNA]</scope>
    <source>
        <strain evidence="10">DAG 2021-001</strain>
        <tissue evidence="10">Whole body minus gut</tissue>
    </source>
</reference>
<dbReference type="GO" id="GO:0046872">
    <property type="term" value="F:metal ion binding"/>
    <property type="evidence" value="ECO:0007669"/>
    <property type="project" value="UniProtKB-KW"/>
</dbReference>
<comment type="cofactor">
    <cofactor evidence="1">
        <name>[4Fe-4S] cluster</name>
        <dbReference type="ChEBI" id="CHEBI:49883"/>
    </cofactor>
</comment>
<protein>
    <recommendedName>
        <fullName evidence="4 9">2-(3-amino-3-carboxypropyl)histidine synthase subunit 2</fullName>
    </recommendedName>
</protein>
<keyword evidence="7 9" id="KW-0411">Iron-sulfur</keyword>
<accession>A0AAN9WGN8</accession>
<gene>
    <name evidence="10" type="ORF">R5R35_004576</name>
</gene>
<comment type="function">
    <text evidence="8 9">Required for the first step of diphthamide biosynthesis, a post-translational modification of histidine which occurs in elongation factor 2. DPH1 and DPH2 transfer a 3-amino-3-carboxypropyl (ACP) group from S-adenosyl-L-methionine (SAM) to a histidine residue, the reaction is assisted by a reduction system comprising DPH3 and a NADH-dependent reductase. Facilitates the reduction of the catalytic iron-sulfur cluster found in the DPH1 subunit.</text>
</comment>
<evidence type="ECO:0000256" key="8">
    <source>
        <dbReference type="ARBA" id="ARBA00045159"/>
    </source>
</evidence>
<dbReference type="NCBIfam" id="TIGR00322">
    <property type="entry name" value="diphth2_R"/>
    <property type="match status" value="1"/>
</dbReference>
<evidence type="ECO:0000256" key="9">
    <source>
        <dbReference type="RuleBase" id="RU364133"/>
    </source>
</evidence>
<dbReference type="InterPro" id="IPR042265">
    <property type="entry name" value="DPH1/DPH2_3"/>
</dbReference>
<evidence type="ECO:0000313" key="11">
    <source>
        <dbReference type="Proteomes" id="UP001378592"/>
    </source>
</evidence>
<dbReference type="NCBIfam" id="TIGR00272">
    <property type="entry name" value="DPH2"/>
    <property type="match status" value="1"/>
</dbReference>
<evidence type="ECO:0000256" key="2">
    <source>
        <dbReference type="ARBA" id="ARBA00005156"/>
    </source>
</evidence>
<dbReference type="AlphaFoldDB" id="A0AAN9WGN8"/>
<keyword evidence="5 9" id="KW-0479">Metal-binding</keyword>
<evidence type="ECO:0000256" key="6">
    <source>
        <dbReference type="ARBA" id="ARBA00023004"/>
    </source>
</evidence>
<dbReference type="InterPro" id="IPR042263">
    <property type="entry name" value="DPH1/DPH2_1"/>
</dbReference>
<dbReference type="GO" id="GO:0090560">
    <property type="term" value="F:2-(3-amino-3-carboxypropyl)histidine synthase activity"/>
    <property type="evidence" value="ECO:0007669"/>
    <property type="project" value="InterPro"/>
</dbReference>
<dbReference type="EMBL" id="JAZDUA010000030">
    <property type="protein sequence ID" value="KAK7872094.1"/>
    <property type="molecule type" value="Genomic_DNA"/>
</dbReference>
<dbReference type="GO" id="GO:0017183">
    <property type="term" value="P:protein histidyl modification to diphthamide"/>
    <property type="evidence" value="ECO:0007669"/>
    <property type="project" value="InterPro"/>
</dbReference>
<dbReference type="Gene3D" id="3.40.50.11840">
    <property type="entry name" value="Diphthamide synthesis DPH1/DPH2 domain 1"/>
    <property type="match status" value="1"/>
</dbReference>
<dbReference type="PANTHER" id="PTHR10762">
    <property type="entry name" value="DIPHTHAMIDE BIOSYNTHESIS PROTEIN"/>
    <property type="match status" value="1"/>
</dbReference>
<evidence type="ECO:0000313" key="10">
    <source>
        <dbReference type="EMBL" id="KAK7872094.1"/>
    </source>
</evidence>
<name>A0AAN9WGN8_9ORTH</name>
<dbReference type="Proteomes" id="UP001378592">
    <property type="component" value="Unassembled WGS sequence"/>
</dbReference>
<sequence length="464" mass="52532">MYTVKDILPSEKSPANEVTAPECDKSIRKEFELERCIEWITEKGLKRVCVQFAQDQIHKAPRLVHMLESELKQKIYILGDTSYGSCCVDEVAAQHVNADSIIHFGHACLSPSERTPVLYIFNKEHIDIEQFKMCMHDTFTCEDKILLLYDVSYQHAICAISQYLKKSFDNLIVSELLIDGKLSSNFEHMFFGRVISVPKTKINDYVIIFIGSDGPCIANFKYLFPGQPFFRYNPALSSFEPFKVNISKFLQKRMYLIESLKNVKNLGILIGTLGVKSYLEAVERIKCLTKPREIKCYIISVGKINVAKLANFPEMDAYVLISCAENSLLDSKEFLQPIVTPYEVELAFNSAYKWSEKYVTDFTTLMPGCDNYVKENNDIQENEVNVSLVSSNVQNTLIESNETCSPTSLVSKGLDSLALSESHGCSFLTSRSWVGLEQKLGQNAVEKASQGRSGLPFKYENENA</sequence>
<keyword evidence="11" id="KW-1185">Reference proteome</keyword>
<evidence type="ECO:0000256" key="4">
    <source>
        <dbReference type="ARBA" id="ARBA00021914"/>
    </source>
</evidence>
<evidence type="ECO:0000256" key="5">
    <source>
        <dbReference type="ARBA" id="ARBA00022723"/>
    </source>
</evidence>
<proteinExistence type="inferred from homology"/>
<dbReference type="FunFam" id="3.40.50.11840:FF:000002">
    <property type="entry name" value="2-(3-amino-3-carboxypropyl)histidine synthase subunit 2"/>
    <property type="match status" value="1"/>
</dbReference>
<comment type="similarity">
    <text evidence="3 9">Belongs to the DPH1/DPH2 family. DPH2 subfamily.</text>
</comment>
<dbReference type="Pfam" id="PF01866">
    <property type="entry name" value="Diphthamide_syn"/>
    <property type="match status" value="1"/>
</dbReference>
<dbReference type="SFLD" id="SFLDG01121">
    <property type="entry name" value="Diphthamide_biosynthesis"/>
    <property type="match status" value="1"/>
</dbReference>